<dbReference type="Proteomes" id="UP000069030">
    <property type="component" value="Chromosome"/>
</dbReference>
<reference evidence="1 2" key="1">
    <citation type="journal article" date="2016" name="J. Zhejiang Univ. Sci. B">
        <title>Antibiotic resistance mechanisms of Myroides sp.</title>
        <authorList>
            <person name="Hu S."/>
            <person name="Yuan S."/>
            <person name="Qu H."/>
            <person name="Jiang T."/>
            <person name="Zhou Y."/>
            <person name="Wang M."/>
            <person name="Ming D."/>
        </authorList>
    </citation>
    <scope>NUCLEOTIDE SEQUENCE [LARGE SCALE GENOMIC DNA]</scope>
    <source>
        <strain evidence="1 2">PR63039</strain>
    </source>
</reference>
<proteinExistence type="predicted"/>
<organism evidence="1 2">
    <name type="scientific">Myroides odoratimimus</name>
    <dbReference type="NCBI Taxonomy" id="76832"/>
    <lineage>
        <taxon>Bacteria</taxon>
        <taxon>Pseudomonadati</taxon>
        <taxon>Bacteroidota</taxon>
        <taxon>Flavobacteriia</taxon>
        <taxon>Flavobacteriales</taxon>
        <taxon>Flavobacteriaceae</taxon>
        <taxon>Myroides</taxon>
    </lineage>
</organism>
<evidence type="ECO:0000313" key="2">
    <source>
        <dbReference type="Proteomes" id="UP000069030"/>
    </source>
</evidence>
<dbReference type="AlphaFoldDB" id="A0AAI8G470"/>
<accession>A0AAI8G470</accession>
<evidence type="ECO:0000313" key="1">
    <source>
        <dbReference type="EMBL" id="ALU25952.1"/>
    </source>
</evidence>
<sequence>MKFIPLAEIKHLLPDDCWYKHENLDLPILYYEGHQQWEDPLNLDTISAQHYTDDLIPFILINGNLTVPQIFNANTEISTGLVVLGSLTTNNIAVGGQGIYVKRNLKVAEVFWGDYNHGELIVGGTIRTRLFINTDYGVDDYRFSMKDRIEIDFLLNHDLERDVAEPTVLFHLIKPEFLYKREELDDTVYSWANWLRTDAILHSFAQNQSILLETPNPAYADEKYPFAFANKEVNLDNLMKLAGGSIFNQDHIPTGEEIVIDYAEEDMYKRISFTNGNSYTTSVYFQYQDLYAMLVTIEKKKSLLPFSKDYALQTFYRYPTELDQTWQPMVNTSIAESLTIEWEKLLVEYSDMIGIYNKKQKIITVANFNDIMKRPVVQRLGQRYYEQEDSTIFYCGQQWRFRLEDRAAGHAPRITIQNYLGKGKNGENQYEYFHYELEQDPDPKGKPYIQLYYQREISPEADVFFLEVSTRRRMLKAINYFVYLQKYIERVWIKEEVILTEEEIKLREAKEKGNTYLKSILGHR</sequence>
<protein>
    <submittedName>
        <fullName evidence="1">Uncharacterized protein</fullName>
    </submittedName>
</protein>
<dbReference type="EMBL" id="CP013690">
    <property type="protein sequence ID" value="ALU25952.1"/>
    <property type="molecule type" value="Genomic_DNA"/>
</dbReference>
<gene>
    <name evidence="1" type="ORF">AS202_07260</name>
</gene>
<dbReference type="KEGG" id="mod:AS202_07260"/>
<dbReference type="RefSeq" id="WP_006260520.1">
    <property type="nucleotide sequence ID" value="NZ_CP013690.1"/>
</dbReference>
<name>A0AAI8G470_9FLAO</name>